<evidence type="ECO:0000256" key="4">
    <source>
        <dbReference type="ARBA" id="ARBA00023163"/>
    </source>
</evidence>
<dbReference type="InterPro" id="IPR045239">
    <property type="entry name" value="bHLH95_bHLH"/>
</dbReference>
<keyword evidence="3" id="KW-0238">DNA-binding</keyword>
<dbReference type="EMBL" id="OZ034818">
    <property type="protein sequence ID" value="CAL1389511.1"/>
    <property type="molecule type" value="Genomic_DNA"/>
</dbReference>
<feature type="region of interest" description="Disordered" evidence="7">
    <location>
        <begin position="16"/>
        <end position="93"/>
    </location>
</feature>
<organism evidence="9 10">
    <name type="scientific">Linum trigynum</name>
    <dbReference type="NCBI Taxonomy" id="586398"/>
    <lineage>
        <taxon>Eukaryota</taxon>
        <taxon>Viridiplantae</taxon>
        <taxon>Streptophyta</taxon>
        <taxon>Embryophyta</taxon>
        <taxon>Tracheophyta</taxon>
        <taxon>Spermatophyta</taxon>
        <taxon>Magnoliopsida</taxon>
        <taxon>eudicotyledons</taxon>
        <taxon>Gunneridae</taxon>
        <taxon>Pentapetalae</taxon>
        <taxon>rosids</taxon>
        <taxon>fabids</taxon>
        <taxon>Malpighiales</taxon>
        <taxon>Linaceae</taxon>
        <taxon>Linum</taxon>
    </lineage>
</organism>
<evidence type="ECO:0000256" key="7">
    <source>
        <dbReference type="SAM" id="MobiDB-lite"/>
    </source>
</evidence>
<keyword evidence="6" id="KW-0175">Coiled coil</keyword>
<dbReference type="InterPro" id="IPR044278">
    <property type="entry name" value="BHLH95-like"/>
</dbReference>
<feature type="coiled-coil region" evidence="6">
    <location>
        <begin position="132"/>
        <end position="159"/>
    </location>
</feature>
<evidence type="ECO:0000256" key="1">
    <source>
        <dbReference type="ARBA" id="ARBA00004123"/>
    </source>
</evidence>
<gene>
    <name evidence="9" type="ORF">LTRI10_LOCUS30363</name>
</gene>
<dbReference type="PROSITE" id="PS50888">
    <property type="entry name" value="BHLH"/>
    <property type="match status" value="1"/>
</dbReference>
<dbReference type="GO" id="GO:0009960">
    <property type="term" value="P:endosperm development"/>
    <property type="evidence" value="ECO:0007669"/>
    <property type="project" value="InterPro"/>
</dbReference>
<comment type="subcellular location">
    <subcellularLocation>
        <location evidence="1">Nucleus</location>
    </subcellularLocation>
</comment>
<evidence type="ECO:0000259" key="8">
    <source>
        <dbReference type="PROSITE" id="PS50888"/>
    </source>
</evidence>
<feature type="compositionally biased region" description="Polar residues" evidence="7">
    <location>
        <begin position="21"/>
        <end position="30"/>
    </location>
</feature>
<dbReference type="SMART" id="SM00353">
    <property type="entry name" value="HLH"/>
    <property type="match status" value="1"/>
</dbReference>
<dbReference type="Gene3D" id="4.10.280.10">
    <property type="entry name" value="Helix-loop-helix DNA-binding domain"/>
    <property type="match status" value="1"/>
</dbReference>
<dbReference type="InterPro" id="IPR036638">
    <property type="entry name" value="HLH_DNA-bd_sf"/>
</dbReference>
<name>A0AAV2EU11_9ROSI</name>
<sequence length="313" mass="34096">MSIQVATEGALLWGNEKWVSTDPSRASSHSTDQEKLSGKTTIPNLPMINASVCAETEKGTSSSVGKKRERGEQAKKTGKGKGPKGKTSCESADHGVHIWTERERRKKMRNMFANLHSLLPQLPPKADKSSIVDEAVSYIKTLQQTLHKLQRQKLQKLQQPPATTAGDDDMMMMVMCDNNVSAANCCGNNNNNAAAVFHTWTSTNLVLNICGDEAQFNICSPPPPAASGTIFTAACYVLEKLGIEVLSAHVSSNSDRRLLMIQARHNRPENNGGGRDHVLGADDQENVVVEIFKQAAAEMLSYLCSSPNIISDY</sequence>
<dbReference type="GO" id="GO:0003677">
    <property type="term" value="F:DNA binding"/>
    <property type="evidence" value="ECO:0007669"/>
    <property type="project" value="UniProtKB-KW"/>
</dbReference>
<evidence type="ECO:0000256" key="2">
    <source>
        <dbReference type="ARBA" id="ARBA00023015"/>
    </source>
</evidence>
<protein>
    <recommendedName>
        <fullName evidence="8">BHLH domain-containing protein</fullName>
    </recommendedName>
</protein>
<dbReference type="GO" id="GO:0046983">
    <property type="term" value="F:protein dimerization activity"/>
    <property type="evidence" value="ECO:0007669"/>
    <property type="project" value="InterPro"/>
</dbReference>
<keyword evidence="10" id="KW-1185">Reference proteome</keyword>
<dbReference type="PANTHER" id="PTHR46772">
    <property type="entry name" value="BHLH DOMAIN-CONTAINING PROTEIN"/>
    <property type="match status" value="1"/>
</dbReference>
<dbReference type="GO" id="GO:0005634">
    <property type="term" value="C:nucleus"/>
    <property type="evidence" value="ECO:0007669"/>
    <property type="project" value="UniProtKB-SubCell"/>
</dbReference>
<evidence type="ECO:0000256" key="3">
    <source>
        <dbReference type="ARBA" id="ARBA00023125"/>
    </source>
</evidence>
<dbReference type="Pfam" id="PF00010">
    <property type="entry name" value="HLH"/>
    <property type="match status" value="1"/>
</dbReference>
<evidence type="ECO:0000256" key="5">
    <source>
        <dbReference type="ARBA" id="ARBA00023242"/>
    </source>
</evidence>
<reference evidence="9 10" key="1">
    <citation type="submission" date="2024-04" db="EMBL/GenBank/DDBJ databases">
        <authorList>
            <person name="Fracassetti M."/>
        </authorList>
    </citation>
    <scope>NUCLEOTIDE SEQUENCE [LARGE SCALE GENOMIC DNA]</scope>
</reference>
<accession>A0AAV2EU11</accession>
<dbReference type="AlphaFoldDB" id="A0AAV2EU11"/>
<proteinExistence type="predicted"/>
<keyword evidence="5" id="KW-0539">Nucleus</keyword>
<dbReference type="PANTHER" id="PTHR46772:SF8">
    <property type="entry name" value="TRANSCRIPTION FACTOR BHLH95"/>
    <property type="match status" value="1"/>
</dbReference>
<evidence type="ECO:0000256" key="6">
    <source>
        <dbReference type="SAM" id="Coils"/>
    </source>
</evidence>
<dbReference type="InterPro" id="IPR011598">
    <property type="entry name" value="bHLH_dom"/>
</dbReference>
<dbReference type="GO" id="GO:0003700">
    <property type="term" value="F:DNA-binding transcription factor activity"/>
    <property type="evidence" value="ECO:0007669"/>
    <property type="project" value="InterPro"/>
</dbReference>
<keyword evidence="2" id="KW-0805">Transcription regulation</keyword>
<evidence type="ECO:0000313" key="10">
    <source>
        <dbReference type="Proteomes" id="UP001497516"/>
    </source>
</evidence>
<evidence type="ECO:0000313" key="9">
    <source>
        <dbReference type="EMBL" id="CAL1389511.1"/>
    </source>
</evidence>
<feature type="domain" description="BHLH" evidence="8">
    <location>
        <begin position="92"/>
        <end position="142"/>
    </location>
</feature>
<dbReference type="Proteomes" id="UP001497516">
    <property type="component" value="Chromosome 5"/>
</dbReference>
<keyword evidence="4" id="KW-0804">Transcription</keyword>
<dbReference type="SUPFAM" id="SSF47459">
    <property type="entry name" value="HLH, helix-loop-helix DNA-binding domain"/>
    <property type="match status" value="1"/>
</dbReference>
<dbReference type="CDD" id="cd11393">
    <property type="entry name" value="bHLH_AtbHLH_like"/>
    <property type="match status" value="1"/>
</dbReference>